<dbReference type="CDD" id="cd00712">
    <property type="entry name" value="AsnB"/>
    <property type="match status" value="1"/>
</dbReference>
<dbReference type="GO" id="GO:0004066">
    <property type="term" value="F:asparagine synthase (glutamine-hydrolyzing) activity"/>
    <property type="evidence" value="ECO:0007669"/>
    <property type="project" value="UniProtKB-EC"/>
</dbReference>
<keyword evidence="8" id="KW-0061">Asparagine biosynthesis</keyword>
<dbReference type="EC" id="6.3.5.4" evidence="3"/>
<dbReference type="InterPro" id="IPR014729">
    <property type="entry name" value="Rossmann-like_a/b/a_fold"/>
</dbReference>
<comment type="pathway">
    <text evidence="1">Amino-acid biosynthesis; L-asparagine biosynthesis; L-asparagine from L-aspartate (L-Gln route): step 1/1.</text>
</comment>
<dbReference type="InterPro" id="IPR017932">
    <property type="entry name" value="GATase_2_dom"/>
</dbReference>
<feature type="binding site" evidence="9">
    <location>
        <position position="283"/>
    </location>
    <ligand>
        <name>ATP</name>
        <dbReference type="ChEBI" id="CHEBI:30616"/>
    </ligand>
</feature>
<sequence length="632" mass="72802">MCGYVGYVNFGNEELLNRATQVIAHRGPDNQSVFWDTNQRIGLGHRRLSIIDLSNQSNQPFWNEDKSLVIAYNGEIFNYLEIRKELQNKGFGFRTNSDTEVLLKGYEYFGESILNRLNGMFSFVIYNAKTKSFFAARDHLGIKPLYFYHNNQSLIVASEIKSIIASIDYVEPDYKALSTPIHFQTAPETGFKNIKKLEPGCSMLFKNGELKIKRFWQIEVNESDKKTFNEKVEELDGLLQDSVKKQMLSDVPIGVLLSGGLDSSLIAALMQKGTSKNVNSFTIKMGANDLKKQGIVDDSFYAKQVAEDFGFIHKEIHITPNIIELLPKMVYHLEEILVDPAAINTYLISDLAKQAGIPVLLSGIGADEIFGGYRIHRAMSAFNQWGPLINNKLVKRTSAIAKNTPESLFMIPKKYTRWFKKICFLLSIDQDRRHIFAKDAAFVPSEWKKAFTSDFNFYDLNYPSREVEIFRQQDAEYLNKLCLSDALLYLPNHNLNYLDKSMMAASIEGRPPLIDYRIVEFAFRCTSSDKINNGQQKYILKEVSKRYLKANIINRPKAPFAAPLRSWLKTDLKEMVFDLVTEKNIKKRGVYNYDYIEKILKQHYSDSADHSQFLFRLLMTELWFNTFFDNKI</sequence>
<feature type="domain" description="Glutamine amidotransferase type-2" evidence="10">
    <location>
        <begin position="2"/>
        <end position="208"/>
    </location>
</feature>
<dbReference type="InterPro" id="IPR001962">
    <property type="entry name" value="Asn_synthase"/>
</dbReference>
<keyword evidence="11" id="KW-0436">Ligase</keyword>
<dbReference type="Pfam" id="PF00733">
    <property type="entry name" value="Asn_synthase"/>
    <property type="match status" value="1"/>
</dbReference>
<dbReference type="Pfam" id="PF13537">
    <property type="entry name" value="GATase_7"/>
    <property type="match status" value="1"/>
</dbReference>
<keyword evidence="12" id="KW-1185">Reference proteome</keyword>
<evidence type="ECO:0000256" key="3">
    <source>
        <dbReference type="ARBA" id="ARBA00012737"/>
    </source>
</evidence>
<proteinExistence type="inferred from homology"/>
<protein>
    <recommendedName>
        <fullName evidence="3">asparagine synthase (glutamine-hydrolyzing)</fullName>
        <ecNumber evidence="3">6.3.5.4</ecNumber>
    </recommendedName>
</protein>
<evidence type="ECO:0000313" key="11">
    <source>
        <dbReference type="EMBL" id="MTE26544.1"/>
    </source>
</evidence>
<dbReference type="SUPFAM" id="SSF56235">
    <property type="entry name" value="N-terminal nucleophile aminohydrolases (Ntn hydrolases)"/>
    <property type="match status" value="1"/>
</dbReference>
<comment type="similarity">
    <text evidence="2">Belongs to the asparagine synthetase family.</text>
</comment>
<evidence type="ECO:0000256" key="8">
    <source>
        <dbReference type="PIRSR" id="PIRSR001589-1"/>
    </source>
</evidence>
<evidence type="ECO:0000256" key="6">
    <source>
        <dbReference type="ARBA" id="ARBA00022962"/>
    </source>
</evidence>
<evidence type="ECO:0000313" key="12">
    <source>
        <dbReference type="Proteomes" id="UP000447545"/>
    </source>
</evidence>
<gene>
    <name evidence="11" type="primary">asnB</name>
    <name evidence="11" type="ORF">F1003_06320</name>
</gene>
<keyword evidence="6 8" id="KW-0315">Glutamine amidotransferase</keyword>
<dbReference type="GO" id="GO:0006529">
    <property type="term" value="P:asparagine biosynthetic process"/>
    <property type="evidence" value="ECO:0007669"/>
    <property type="project" value="UniProtKB-KW"/>
</dbReference>
<dbReference type="RefSeq" id="WP_155088363.1">
    <property type="nucleotide sequence ID" value="NZ_WJYA01000004.1"/>
</dbReference>
<dbReference type="CDD" id="cd01991">
    <property type="entry name" value="Asn_synthase_B_C"/>
    <property type="match status" value="1"/>
</dbReference>
<feature type="active site" description="For GATase activity" evidence="8">
    <location>
        <position position="2"/>
    </location>
</feature>
<dbReference type="AlphaFoldDB" id="A0A7K1GDM8"/>
<feature type="binding site" evidence="9">
    <location>
        <position position="256"/>
    </location>
    <ligand>
        <name>ATP</name>
        <dbReference type="ChEBI" id="CHEBI:30616"/>
    </ligand>
</feature>
<dbReference type="GO" id="GO:0005524">
    <property type="term" value="F:ATP binding"/>
    <property type="evidence" value="ECO:0007669"/>
    <property type="project" value="UniProtKB-KW"/>
</dbReference>
<dbReference type="EMBL" id="WJYA01000004">
    <property type="protein sequence ID" value="MTE26544.1"/>
    <property type="molecule type" value="Genomic_DNA"/>
</dbReference>
<dbReference type="NCBIfam" id="TIGR01536">
    <property type="entry name" value="asn_synth_AEB"/>
    <property type="match status" value="1"/>
</dbReference>
<keyword evidence="4 9" id="KW-0547">Nucleotide-binding</keyword>
<comment type="catalytic activity">
    <reaction evidence="7">
        <text>L-aspartate + L-glutamine + ATP + H2O = L-asparagine + L-glutamate + AMP + diphosphate + H(+)</text>
        <dbReference type="Rhea" id="RHEA:12228"/>
        <dbReference type="ChEBI" id="CHEBI:15377"/>
        <dbReference type="ChEBI" id="CHEBI:15378"/>
        <dbReference type="ChEBI" id="CHEBI:29985"/>
        <dbReference type="ChEBI" id="CHEBI:29991"/>
        <dbReference type="ChEBI" id="CHEBI:30616"/>
        <dbReference type="ChEBI" id="CHEBI:33019"/>
        <dbReference type="ChEBI" id="CHEBI:58048"/>
        <dbReference type="ChEBI" id="CHEBI:58359"/>
        <dbReference type="ChEBI" id="CHEBI:456215"/>
        <dbReference type="EC" id="6.3.5.4"/>
    </reaction>
</comment>
<dbReference type="SUPFAM" id="SSF52402">
    <property type="entry name" value="Adenine nucleotide alpha hydrolases-like"/>
    <property type="match status" value="1"/>
</dbReference>
<dbReference type="PROSITE" id="PS51278">
    <property type="entry name" value="GATASE_TYPE_2"/>
    <property type="match status" value="1"/>
</dbReference>
<feature type="binding site" evidence="9">
    <location>
        <begin position="362"/>
        <end position="363"/>
    </location>
    <ligand>
        <name>ATP</name>
        <dbReference type="ChEBI" id="CHEBI:30616"/>
    </ligand>
</feature>
<evidence type="ECO:0000256" key="9">
    <source>
        <dbReference type="PIRSR" id="PIRSR001589-2"/>
    </source>
</evidence>
<evidence type="ECO:0000256" key="1">
    <source>
        <dbReference type="ARBA" id="ARBA00005187"/>
    </source>
</evidence>
<evidence type="ECO:0000256" key="7">
    <source>
        <dbReference type="ARBA" id="ARBA00048741"/>
    </source>
</evidence>
<evidence type="ECO:0000259" key="10">
    <source>
        <dbReference type="PROSITE" id="PS51278"/>
    </source>
</evidence>
<dbReference type="Gene3D" id="3.60.20.10">
    <property type="entry name" value="Glutamine Phosphoribosylpyrophosphate, subunit 1, domain 1"/>
    <property type="match status" value="1"/>
</dbReference>
<dbReference type="PANTHER" id="PTHR43284">
    <property type="entry name" value="ASPARAGINE SYNTHETASE (GLUTAMINE-HYDROLYZING)"/>
    <property type="match status" value="1"/>
</dbReference>
<dbReference type="InterPro" id="IPR029055">
    <property type="entry name" value="Ntn_hydrolases_N"/>
</dbReference>
<name>A0A7K1GDM8_9FLAO</name>
<dbReference type="InterPro" id="IPR051786">
    <property type="entry name" value="ASN_synthetase/amidase"/>
</dbReference>
<dbReference type="GO" id="GO:0005829">
    <property type="term" value="C:cytosol"/>
    <property type="evidence" value="ECO:0007669"/>
    <property type="project" value="TreeGrafter"/>
</dbReference>
<dbReference type="PIRSF" id="PIRSF001589">
    <property type="entry name" value="Asn_synthetase_glu-h"/>
    <property type="match status" value="1"/>
</dbReference>
<reference evidence="11 12" key="1">
    <citation type="submission" date="2019-11" db="EMBL/GenBank/DDBJ databases">
        <title>Winogradskyella ouciana sp. nov., isolated from the hadal seawater of the Mariana Trench.</title>
        <authorList>
            <person name="Liu R."/>
        </authorList>
    </citation>
    <scope>NUCLEOTIDE SEQUENCE [LARGE SCALE GENOMIC DNA]</scope>
    <source>
        <strain evidence="11 12">ZXX205</strain>
    </source>
</reference>
<organism evidence="11 12">
    <name type="scientific">Winogradskyella ouciana</name>
    <dbReference type="NCBI Taxonomy" id="2608631"/>
    <lineage>
        <taxon>Bacteria</taxon>
        <taxon>Pseudomonadati</taxon>
        <taxon>Bacteroidota</taxon>
        <taxon>Flavobacteriia</taxon>
        <taxon>Flavobacteriales</taxon>
        <taxon>Flavobacteriaceae</taxon>
        <taxon>Winogradskyella</taxon>
    </lineage>
</organism>
<evidence type="ECO:0000256" key="5">
    <source>
        <dbReference type="ARBA" id="ARBA00022840"/>
    </source>
</evidence>
<dbReference type="Gene3D" id="3.40.50.620">
    <property type="entry name" value="HUPs"/>
    <property type="match status" value="1"/>
</dbReference>
<dbReference type="PANTHER" id="PTHR43284:SF1">
    <property type="entry name" value="ASPARAGINE SYNTHETASE"/>
    <property type="match status" value="1"/>
</dbReference>
<evidence type="ECO:0000256" key="2">
    <source>
        <dbReference type="ARBA" id="ARBA00005752"/>
    </source>
</evidence>
<dbReference type="Proteomes" id="UP000447545">
    <property type="component" value="Unassembled WGS sequence"/>
</dbReference>
<keyword evidence="8" id="KW-0028">Amino-acid biosynthesis</keyword>
<feature type="binding site" evidence="9">
    <location>
        <position position="98"/>
    </location>
    <ligand>
        <name>L-glutamine</name>
        <dbReference type="ChEBI" id="CHEBI:58359"/>
    </ligand>
</feature>
<evidence type="ECO:0000256" key="4">
    <source>
        <dbReference type="ARBA" id="ARBA00022741"/>
    </source>
</evidence>
<comment type="caution">
    <text evidence="11">The sequence shown here is derived from an EMBL/GenBank/DDBJ whole genome shotgun (WGS) entry which is preliminary data.</text>
</comment>
<dbReference type="InterPro" id="IPR033738">
    <property type="entry name" value="AsnB_N"/>
</dbReference>
<dbReference type="InterPro" id="IPR006426">
    <property type="entry name" value="Asn_synth_AEB"/>
</dbReference>
<accession>A0A7K1GDM8</accession>
<keyword evidence="5 9" id="KW-0067">ATP-binding</keyword>